<reference evidence="1 2" key="1">
    <citation type="journal article" date="2021" name="Plant Biotechnol. J.">
        <title>Multi-omics assisted identification of the key and species-specific regulatory components of drought-tolerant mechanisms in Gossypium stocksii.</title>
        <authorList>
            <person name="Yu D."/>
            <person name="Ke L."/>
            <person name="Zhang D."/>
            <person name="Wu Y."/>
            <person name="Sun Y."/>
            <person name="Mei J."/>
            <person name="Sun J."/>
            <person name="Sun Y."/>
        </authorList>
    </citation>
    <scope>NUCLEOTIDE SEQUENCE [LARGE SCALE GENOMIC DNA]</scope>
    <source>
        <strain evidence="2">cv. E1</strain>
        <tissue evidence="1">Leaf</tissue>
    </source>
</reference>
<organism evidence="1 2">
    <name type="scientific">Gossypium stocksii</name>
    <dbReference type="NCBI Taxonomy" id="47602"/>
    <lineage>
        <taxon>Eukaryota</taxon>
        <taxon>Viridiplantae</taxon>
        <taxon>Streptophyta</taxon>
        <taxon>Embryophyta</taxon>
        <taxon>Tracheophyta</taxon>
        <taxon>Spermatophyta</taxon>
        <taxon>Magnoliopsida</taxon>
        <taxon>eudicotyledons</taxon>
        <taxon>Gunneridae</taxon>
        <taxon>Pentapetalae</taxon>
        <taxon>rosids</taxon>
        <taxon>malvids</taxon>
        <taxon>Malvales</taxon>
        <taxon>Malvaceae</taxon>
        <taxon>Malvoideae</taxon>
        <taxon>Gossypium</taxon>
    </lineage>
</organism>
<evidence type="ECO:0000313" key="2">
    <source>
        <dbReference type="Proteomes" id="UP000828251"/>
    </source>
</evidence>
<dbReference type="Proteomes" id="UP000828251">
    <property type="component" value="Unassembled WGS sequence"/>
</dbReference>
<dbReference type="EMBL" id="JAIQCV010000012">
    <property type="protein sequence ID" value="KAH1039817.1"/>
    <property type="molecule type" value="Genomic_DNA"/>
</dbReference>
<dbReference type="AlphaFoldDB" id="A0A9D3UG18"/>
<proteinExistence type="predicted"/>
<comment type="caution">
    <text evidence="1">The sequence shown here is derived from an EMBL/GenBank/DDBJ whole genome shotgun (WGS) entry which is preliminary data.</text>
</comment>
<sequence>MNALVEKNSEYDVFELTDEENFSIVEHNELNKGVQQEWGVGELYEIASVKDIVSTSTNI</sequence>
<name>A0A9D3UG18_9ROSI</name>
<keyword evidence="2" id="KW-1185">Reference proteome</keyword>
<gene>
    <name evidence="1" type="ORF">J1N35_041560</name>
</gene>
<evidence type="ECO:0000313" key="1">
    <source>
        <dbReference type="EMBL" id="KAH1039817.1"/>
    </source>
</evidence>
<accession>A0A9D3UG18</accession>
<protein>
    <submittedName>
        <fullName evidence="1">Uncharacterized protein</fullName>
    </submittedName>
</protein>